<dbReference type="InterPro" id="IPR001242">
    <property type="entry name" value="Condensation_dom"/>
</dbReference>
<keyword evidence="1" id="KW-0596">Phosphopantetheine</keyword>
<evidence type="ECO:0000313" key="6">
    <source>
        <dbReference type="Proteomes" id="UP001465668"/>
    </source>
</evidence>
<dbReference type="InterPro" id="IPR006162">
    <property type="entry name" value="Ppantetheine_attach_site"/>
</dbReference>
<dbReference type="InterPro" id="IPR020806">
    <property type="entry name" value="PKS_PP-bd"/>
</dbReference>
<dbReference type="Gene3D" id="3.30.300.30">
    <property type="match status" value="4"/>
</dbReference>
<dbReference type="InterPro" id="IPR036736">
    <property type="entry name" value="ACP-like_sf"/>
</dbReference>
<dbReference type="InterPro" id="IPR009081">
    <property type="entry name" value="PP-bd_ACP"/>
</dbReference>
<dbReference type="NCBIfam" id="NF003417">
    <property type="entry name" value="PRK04813.1"/>
    <property type="match status" value="4"/>
</dbReference>
<dbReference type="Pfam" id="PF00550">
    <property type="entry name" value="PP-binding"/>
    <property type="match status" value="4"/>
</dbReference>
<comment type="caution">
    <text evidence="5">The sequence shown here is derived from an EMBL/GenBank/DDBJ whole genome shotgun (WGS) entry which is preliminary data.</text>
</comment>
<evidence type="ECO:0000259" key="4">
    <source>
        <dbReference type="PROSITE" id="PS50075"/>
    </source>
</evidence>
<dbReference type="CDD" id="cd19545">
    <property type="entry name" value="FUM14_C_NRPS-like"/>
    <property type="match status" value="1"/>
</dbReference>
<dbReference type="InterPro" id="IPR023213">
    <property type="entry name" value="CAT-like_dom_sf"/>
</dbReference>
<dbReference type="Gene3D" id="3.40.50.12780">
    <property type="entry name" value="N-terminal domain of ligase-like"/>
    <property type="match status" value="4"/>
</dbReference>
<feature type="domain" description="Carrier" evidence="4">
    <location>
        <begin position="5149"/>
        <end position="5225"/>
    </location>
</feature>
<dbReference type="InterPro" id="IPR042099">
    <property type="entry name" value="ANL_N_sf"/>
</dbReference>
<dbReference type="Gene3D" id="1.10.1200.10">
    <property type="entry name" value="ACP-like"/>
    <property type="match status" value="4"/>
</dbReference>
<evidence type="ECO:0000313" key="5">
    <source>
        <dbReference type="EMBL" id="KAK9772944.1"/>
    </source>
</evidence>
<keyword evidence="3" id="KW-0436">Ligase</keyword>
<dbReference type="PROSITE" id="PS50075">
    <property type="entry name" value="CARRIER"/>
    <property type="match status" value="4"/>
</dbReference>
<protein>
    <submittedName>
        <fullName evidence="5">Nonribosomal peptide synthase</fullName>
    </submittedName>
</protein>
<feature type="domain" description="Carrier" evidence="4">
    <location>
        <begin position="4062"/>
        <end position="4138"/>
    </location>
</feature>
<feature type="domain" description="Carrier" evidence="4">
    <location>
        <begin position="997"/>
        <end position="1073"/>
    </location>
</feature>
<dbReference type="InterPro" id="IPR045851">
    <property type="entry name" value="AMP-bd_C_sf"/>
</dbReference>
<name>A0ABR2XGW6_9PEZI</name>
<sequence>MAGEQQDSWPDPAVILKSGPCSPLQSGILLSQIRCPGLYELVELFEIKSSSGLGANVEKLKEAWRVVVRQHGMLRTVFKERPNGNGTFEQILHSAVEPRFELFSPETDISPAECLQKLRADAGMNPLGSTPPINFCIFATRDGVRFCGFRLSHALSDAASIAVLVRDLIEAYEGRFPHHPPFDYHDYVEYLSVQDNSTSVEYWGHELWDVTPTIFPASPAAGEQQINLESTPVSLTETQGLEVLRFCNIHGVTLTAFFHTVWALVLKAYTGADSPCFGYLVTDRGLDSGVLDDAVGPCMNLIPSCIRTEDDMRILDIMEIETGRLFERFQNRHISMATLKQKLGFFSNQLFNTVVSIQKHTGHVVGKAGTTMKAVATYDPTEFDIVLNVNDNTEGFDVSIAFWTSCICSEQARRISGTVAALIKSVLAHPKMNLVDFPHISEMDLKDLQAWNTWRDPMEETLCIHDVIEERSRFQPQAEAVCSWDIKLTYSELGNLSDRLACRLVELGVASGCYVPVCMEKSGFAPVAILAILKASGAYVPLDPSHPFERRKAMLQTVDADIVISSRQHASEFGTVVRHVIPLDMESLNSFGNPRSRLTLKAQPSDAAIVYFTSGSTGIPKGIIIEHGAMLKSWKAHGPVFGLCEGSRVLQFAAYTFDVSVAEILSTLMSGGCICIPSQSERVNNLAAAINRLGANWAFLTPTVASLLKPEEVPCLKTLLLGGEHATRDNFQTWAPSLRLINTYGPSECSIWTTCALNISPDSDPANLGRHVGCNMWVVDSRNHNKLMPIGAPGELVIQSKTLARGYLKDPKKSKAAFIHNPEWLTERDGENNRVYKTGDIVRYNVDGTVSYCSRKDNQVKINGQRVELGEIEQHISACAGIRHAVAVLPTKGKFRKQLLAVVSLELHPRSLDTASIPKPVDGVHTSAAKATVKKLTNTLGEHLPRYMIPAAIVAVESIPRTTSGKLDRRVLIQWLENIDQDTHRNITGHMDTAVQEDFDLPESMIRDAWSSVLNVPADHIGLRTPFMALGGDSISAMQVTARCRQTGWKVTVQDILQCKTIARLALRASPIDTNHQQSSYDEVMDRPFPLSPMQSLFLENTAGAPHFAQSFLLQLMIPITESQFYQALRKAFDHHPMLRARFRQDGAGKWHQFIPRDNANTYRLVTHHLDECCIEAISERARRGLTSMDIEHGPLVSVDFFEFTNHPSMTFMAIHHLVIDLVSWRILLQDIEDIINQDHHTLEKGLPFSAWCELQEQQAAQDIDLASIMPSPFKEIAPPADFWELNPRQNTYGRVVNEKFSLSRQQTENVLGICNAALRTEPLDILLASVANSFLSIFQDREAVNVFTEGHGREPYFNPSLDLSRTVGWFTTMFPILATPSTGLLAQLIQIKDSRRSVPGNGLPYFLHNCLGDEKRQNVTRDLRNVEILFNYLGQYQQLEKQDSIFRQRPWGAVEPPNYADDAVRFAYFEIHSVVEDGQMQVHFNYHAEMRHSSSIKRWVERCQQDLNDLINTLAAQEYRTFTASDFPALKLDVDAAPRLTHLANTFKDVEIEDVYPCSYMQESLLMANKENPRLYNVCQIWKLRHRRGDELDAYRVKQAWTAVIKRHTVLRTIFVESIRSDGMFDQVVLPSLETSIIEVHCQTEDIMDVLEAMQRQAPLEVQLQKLPFQAAICITPSGAIYFKLEASHAVIDGTSVGRMMADMDAAYHGLQLPPAPSYGEYVKYCEKLSKQDGVDYWTQTLAQAEICYFPMLTDGRKTTSFKTISFEFGDITTIRNFCLEHLCTVSTIIQTAWGLMLHQYCGQDSVTFGCLTSGRDISLEAIELAVGPFIHMLVCSMDFSAENSPKVLEVLEATADRFAESMRHQHVSLADIQHALSTSGKPLFDTAISVQKGTRKTELMCFDEVYARDPSEYAVVLNVLDEGDSISATLSYWGTTLCDSQAHNLQCMVKRAVSAIVEAPNQPIDGLDLMPPEHASLISSWNLVDMEGLAVPCLLHEGFEQRVREQPAAQSIEAQDQSLTYAELDSYACFVADQLISVYNLQSGSRVSCVFDRSALAIVAMLGILKAGCVIIPLDPTHPKQRLEDIISQAHAETMVTSVAYQDMQLTGVVTTVVLGINSTVRLPGEIRLKPVESSQPAYIIFTSGSTGKPKGVVVSHMAICSSISSHGKAVNLHPGSRVLQFASHAFDACIAEIFTTLTFGGCVCIPEEQERLNNLASAMTRMRVTYAILMASVARTLRPKDVPYLETLALGGEPIGDDNTMRWNGPVQLLNVYGPTEASVICFVSDRTSQPCRPEFLGRMYGGRAWVARTNNFRHLAPIGAVGELLLEGPILASGYLHDPGMTAAAFVDHVDWNLGRDMPRRLYRTGDLVRYDSDGQLVFLRRKDTQVKLRGQRIELGEIEHHLLADPEVRHAQVLLPGSGPLAMRIAAVLCLQSMPSTSRRELEILDNKDRATAAFTVKRIESSLAVLPSYMMPTAFIVVEDLPLLSTGKLNRRRVLSWLQGLDESAPMESYDFLPRGQAAGSFETEFELGIVKMLSLVLNISNESIRPDRSFTYLGGDSISAMQVVSHCRRANISMAVGDILRSKTVAELVSLASKRKKPMPIETGADMEPLKTDEWFSLSPIQSLLFSIAPGGTSWFNQCFMLRIRHAVCPEDIRAALLLLIDRHPMLKASFRRNPEGRWVQQIPSYKETLLDYSEISVGHICESESQINAAQTRLCIEKGPLVSLVFIETQLKPETVVAISIHHLVVDLVSWRVLLDDLECLLRHKEPLLPTGSFYSWRKRQEEGSFNNSVETETDAAPGDESCYSYWSIEPNSNTYGDVLATSFELASDATDKLLGEANTRMSTESIDILIAALLYSFPQSFPRGFGPQIYVEGHGRDAQVEDVDLTRTVAWFTMIQPLVSQSSFHDSLLGTLRFVKEARRSRELDKSKWTLEHPSIPMEILFNYIGQYQQLERSDGLFEQLGPSDLGFVPLDTDPSIARLSLFDVNAVVSRGSLQITVTWSKHMNSQDRILNWIISYQESISLLINQLMTGPREFTPSDFPLLKICQDDLQTFIGRLTADHAIQIENIEEIFPCTPLQTGILVSQSKNPDQYQVRQIWEVCTLSERSNVDETRLCTAWQRVVARHPILRSIFVEDGTSGSAFCQVVLKTSAARVEFVSEQEFDLILTGKETQQRVNGSEGQPSHLLSIYQSPTTTYVCLDINHAITDGTSTSIILQDLQMAYDQLLPNTAGPSYSRYFAHIEDKVGDPAGKAFWKEFLTDVTPCQLPECHDEIEPQSRLELTTITLPHTIIEELRSLCRQNNLTLPNVFEAAWAMVLSTYVGGDDICFGYLASGRDIDLEGVEDTVGPLINMLVCRYRDIREQTPSKILEAAAENYRKALPYQSVPLLEIEHSSTNVGGSLFNTVLSYQKLLRPSDQSTLRFSHVGGSDPSEYALSLNIIDAQESFSLVMNHWTNKISRGYATNLLDAVVKAIEIIKVNTDGSWSSSDLISDSALKQIWAWNEYLPRPVMSCLHDLVGQQARRRPHAEAIYSSDVVITYAELDWMSSMVKHKLQMVGVGPGAQVPILFEKSAWAIIAMLGTMKSGAAWVPLDPTYPTSRLDTIVDMLHGQTALASSRYSHVAKGLKGISRTIEVNSRLFAKQIMNDHLPEHVSPDRTDCQARASTPLDTAYILFTSGSTGTPKGVVLTHAAVCSSALAHGRAMHFSETTRSLQFSAYNFDACIAEIFTTLIHGGTVCSPSNDDRLENLAEYIRSMGVNWSFLTPTVADFLDPSTVPTLQTLILGGEAVTETAAVAWRGHVTLMNGYGPTETCVFCVTHALGNRGAHTIGAAVGGVCWIVDPLDQETLMPIGATGELVIEGPALASGYLKDQQRTDEAFVEAPAWLKLFRRNTSKRIYKTGDLVRYHPDGSIEYLGRKDLQVKIRGQRVEISDIEYHLSLSLPKSWKSAVVLARVNGRSDPSLVAFYSKGGDGNMHAHHEAGLESDVADHIRSSRRSIASKLPKHMAPSMYIPVDSLPLTTSGKLDRRRLQHHAERLTPQELSLSERKTQEISRPKTQTEAKLQLAWASLLGMELELVDLDDNFFHLGGDSVIALRLVMAARDEQIRLTVADIFHNPQLRDLARVAIAHEAPHESPVPIHFSLSPSEDLSHLVEVAAEQCGVDRNLIEDILPCTPLQEGLLAVTMRQPGAYVANHVFTIPKTVDLGRFKAAWQAIVDNVPILRTRLFYADSVGCLQVVIKSGIEWVDSSSLDSYLHGVQNAAVAYGSALTAYAIVKQGEDRIFVWTTHHSIYDGWSMQLILKHVHDFYFSKRSPSGLPFSIFVQYLLDVNQAEAEQYWRNYLHNASQPKFPRVSSLPSRPSKSDARLHRPMTIGSVKGSAVTTPTLLVAAFAITLGCFMDSKDVVFGYTGSGRNSPLLGITEIVGPTLSTRPVRVQWESDSGVLEFLHNLQLQLVDAVRFEHLGIQNIRRISNSALASCEFETLLVIQNQSTNRVDTAEALGMTRQEHNTGGYFNYALTCQCSVTETEIDMEVDYDSSVLKSGEMDDFVRAFEQVFHSIQHCDDTILVDKLDLVSDVQKEKIVEWAGNDPIVSVKCLHELFMEQAGRNPHDPAIISEPGEMPLTYADVDGFSSRLALLLLESGTRPGSVVSVMFGKSPWAIVAMIAILKAGCAFLPLDPSSPVNRLNLQIQETGSNILLSSPDTVELPSIATRLVVERTMLEDLDIRHRSLPSTSMTDLAYVMFTSGSTGKPKGVQIQHISVSSSIEAQARFLELDWADTRILQYTAHTFDVSISEIFLALTKGGCLCIPSESERLNDIAGAINRMNANVAFLTPAVARILQPADVPGLQTLVLGGEPVTQDVLQTWNRSIEVINGYGPTECSIFVTFNRFGHDNSQPERIGKSLSSCRCWIADAEDPSVLLPPGCVGELLVEGPLLALGYINDPDNTNANFIDRPSWMPQRRDVQGSSQALYRTGDLVKYDEDGIISYVGRRDSQMKIHGQRIEAGEIEHHIRKGEGIRNVVVIVPKHGHLRDRLVAALVPSATKLETWTADATVPIIRDVSGSVPESISMTITSVRDSISNHLPGHMLPSVWLPLMELPLLASGKIDRRKILEWLKTLEHNSISHVLQLGERTQDDVAEVLTQDEEAVRQLCANVLNLSETAVSVAKSFVRLGGDSITAMQLVSKARQRGLNMLVGQVLRCKDLKELARVCHEGTNGEAAEAAVGPPALPRDIWTTSGRPFDLSPVQNLLFRIMPHGEQHFNQSFFLGISKPLSVSAVSEAIHKLVRRHAALRILFRRERDIWQQFVSTKESAFLFEHISSNDPQHMAIASSAVQKKLHLQHGPLFAAVLFGSGEDMSLFLTCHHAIVDLVSWRIILGDLELLILEPSSWSEEEPVTYPVWVESQKQLQLATPLHVSEEGPAVDLDFWAVEPESNTYGNAVTSNVSIPSELTSFLMAPREHFSTAQPVEIMLAALLYSMIEAFPTRTTIPGLFNELHGRHNPGSNIDLSRTVGWFTTMAPITVTAKPTSFGEALAMVQKARRVSDYNARDWLASYFSSRMDDHRGRPVPFEVLFNYAGRYQQLEKADALFHQMPSHIIAEVKDINPNAVRFSIFDVAAVVANEELVVSFTWPSKMANQTEAHNWVDTFARTIRGAVEYLSRANGQSTISKQDIICSLPCLPIQKTMLASQARSNLSYRVRLFWEVHCSADQPVEVDVLLSAWAKMIQRHAALRSFFHQSDTNNPVQLVSRNTSSGRSLVNRSLKTVETISALRRAEPAMISTTDDSLHSFTVFEAANGRVCCQLDISHTIIDGHSIGVIFTEFSQALRGQLATSNPTGNVDAFCERDSRVSSLDSSYWKSLLRNAEPTHFPCKRDCPREVRCRVDMESLPLQPLLAFCRKHSITIAALVHTAWAMVLHRLVKQDSIVFGYLDSGRNEGNENAVGLFINLLMHPFDFGRNLSALHILEGAADVLARNLEHQPLARVEHIEEFWSRKSSSETPLCNSIINFRKFSNQVAGTQFEMLWVDDPWDDETDHPDEQYDLNVEVAEVWDAENASLQCSLEWYEGSLDDPVGKRAASLLRSSMESLIADPDHPIKDCIQGMLR</sequence>
<dbReference type="Pfam" id="PF00501">
    <property type="entry name" value="AMP-binding"/>
    <property type="match status" value="4"/>
</dbReference>
<proteinExistence type="predicted"/>
<dbReference type="CDD" id="cd19542">
    <property type="entry name" value="CT_NRPS-like"/>
    <property type="match status" value="3"/>
</dbReference>
<keyword evidence="2" id="KW-0597">Phosphoprotein</keyword>
<dbReference type="Proteomes" id="UP001465668">
    <property type="component" value="Unassembled WGS sequence"/>
</dbReference>
<dbReference type="InterPro" id="IPR010071">
    <property type="entry name" value="AA_adenyl_dom"/>
</dbReference>
<evidence type="ECO:0000256" key="1">
    <source>
        <dbReference type="ARBA" id="ARBA00022450"/>
    </source>
</evidence>
<dbReference type="CDD" id="cd19534">
    <property type="entry name" value="E_NRPS"/>
    <property type="match status" value="1"/>
</dbReference>
<evidence type="ECO:0000256" key="2">
    <source>
        <dbReference type="ARBA" id="ARBA00022553"/>
    </source>
</evidence>
<evidence type="ECO:0000256" key="3">
    <source>
        <dbReference type="ARBA" id="ARBA00022598"/>
    </source>
</evidence>
<dbReference type="InterPro" id="IPR020845">
    <property type="entry name" value="AMP-binding_CS"/>
</dbReference>
<dbReference type="SUPFAM" id="SSF56801">
    <property type="entry name" value="Acetyl-CoA synthetase-like"/>
    <property type="match status" value="4"/>
</dbReference>
<dbReference type="SUPFAM" id="SSF47336">
    <property type="entry name" value="ACP-like"/>
    <property type="match status" value="4"/>
</dbReference>
<dbReference type="SMART" id="SM00823">
    <property type="entry name" value="PKS_PP"/>
    <property type="match status" value="4"/>
</dbReference>
<organism evidence="5 6">
    <name type="scientific">Seiridium cardinale</name>
    <dbReference type="NCBI Taxonomy" id="138064"/>
    <lineage>
        <taxon>Eukaryota</taxon>
        <taxon>Fungi</taxon>
        <taxon>Dikarya</taxon>
        <taxon>Ascomycota</taxon>
        <taxon>Pezizomycotina</taxon>
        <taxon>Sordariomycetes</taxon>
        <taxon>Xylariomycetidae</taxon>
        <taxon>Amphisphaeriales</taxon>
        <taxon>Sporocadaceae</taxon>
        <taxon>Seiridium</taxon>
    </lineage>
</organism>
<dbReference type="Pfam" id="PF00668">
    <property type="entry name" value="Condensation"/>
    <property type="match status" value="8"/>
</dbReference>
<dbReference type="PANTHER" id="PTHR45527:SF16">
    <property type="entry name" value="NONRIBOSOMAL PEPTIDE SYNTHASE ATNA-RELATED"/>
    <property type="match status" value="1"/>
</dbReference>
<dbReference type="PROSITE" id="PS00455">
    <property type="entry name" value="AMP_BINDING"/>
    <property type="match status" value="4"/>
</dbReference>
<dbReference type="SUPFAM" id="SSF52777">
    <property type="entry name" value="CoA-dependent acyltransferases"/>
    <property type="match status" value="16"/>
</dbReference>
<dbReference type="PROSITE" id="PS00012">
    <property type="entry name" value="PHOSPHOPANTETHEINE"/>
    <property type="match status" value="2"/>
</dbReference>
<dbReference type="CDD" id="cd05918">
    <property type="entry name" value="A_NRPS_SidN3_like"/>
    <property type="match status" value="4"/>
</dbReference>
<dbReference type="Gene3D" id="3.30.559.10">
    <property type="entry name" value="Chloramphenicol acetyltransferase-like domain"/>
    <property type="match status" value="8"/>
</dbReference>
<accession>A0ABR2XGW6</accession>
<gene>
    <name evidence="5" type="ORF">SCAR479_10454</name>
</gene>
<dbReference type="InterPro" id="IPR000873">
    <property type="entry name" value="AMP-dep_synth/lig_dom"/>
</dbReference>
<dbReference type="PANTHER" id="PTHR45527">
    <property type="entry name" value="NONRIBOSOMAL PEPTIDE SYNTHETASE"/>
    <property type="match status" value="1"/>
</dbReference>
<keyword evidence="6" id="KW-1185">Reference proteome</keyword>
<feature type="domain" description="Carrier" evidence="4">
    <location>
        <begin position="2527"/>
        <end position="2603"/>
    </location>
</feature>
<reference evidence="5 6" key="1">
    <citation type="submission" date="2024-02" db="EMBL/GenBank/DDBJ databases">
        <title>First draft genome assembly of two strains of Seiridium cardinale.</title>
        <authorList>
            <person name="Emiliani G."/>
            <person name="Scali E."/>
        </authorList>
    </citation>
    <scope>NUCLEOTIDE SEQUENCE [LARGE SCALE GENOMIC DNA]</scope>
    <source>
        <strain evidence="5 6">BM-138-000479</strain>
    </source>
</reference>
<dbReference type="EMBL" id="JARVKM010000056">
    <property type="protein sequence ID" value="KAK9772944.1"/>
    <property type="molecule type" value="Genomic_DNA"/>
</dbReference>
<dbReference type="NCBIfam" id="TIGR01733">
    <property type="entry name" value="AA-adenyl-dom"/>
    <property type="match status" value="4"/>
</dbReference>
<dbReference type="Gene3D" id="3.30.559.30">
    <property type="entry name" value="Nonribosomal peptide synthetase, condensation domain"/>
    <property type="match status" value="8"/>
</dbReference>